<dbReference type="RefSeq" id="WP_317676467.1">
    <property type="nucleotide sequence ID" value="NZ_JAWLUK010000005.1"/>
</dbReference>
<dbReference type="Proteomes" id="UP001185728">
    <property type="component" value="Unassembled WGS sequence"/>
</dbReference>
<comment type="caution">
    <text evidence="2">The sequence shown here is derived from an EMBL/GenBank/DDBJ whole genome shotgun (WGS) entry which is preliminary data.</text>
</comment>
<accession>A0AAP5T8V8</accession>
<dbReference type="EMBL" id="JAWLUK010000005">
    <property type="protein sequence ID" value="MDV7176732.1"/>
    <property type="molecule type" value="Genomic_DNA"/>
</dbReference>
<gene>
    <name evidence="2" type="ORF">R4064_03595</name>
</gene>
<keyword evidence="1" id="KW-0175">Coiled coil</keyword>
<dbReference type="AlphaFoldDB" id="A0AAP5T8V8"/>
<name>A0AAP5T8V8_9MICC</name>
<evidence type="ECO:0000313" key="3">
    <source>
        <dbReference type="Proteomes" id="UP001185728"/>
    </source>
</evidence>
<protein>
    <submittedName>
        <fullName evidence="2">Uncharacterized protein</fullName>
    </submittedName>
</protein>
<sequence>MLQSVDFRDGLERPSAVVEIINQKGQVEELENILSDPDRRGLVYITTPPEGVAAVDWCKNTEKVLGRFQGMAFAFVLDGPARVEFNSRAGDGRRIPAGSIRTFFPGVDVSDSDDASRHRLLHASTIKESSTARLGRIIRRGQVSHMSHLPLPQALRDFDYELLKRKSDAAHQAVKDGVATQDGNVASRERLKKAVEDSHEIMNLALDENAQLHAKVQEERENSELLALENEEFSGIIRTLREEGERLRRERDFYRTNLSKVGDRGASLVYSYVDESGDILYPDTFEGLLAEMGDLPGVRYFGDPVDTRDLDEYSDLGSAAVQKAWDALVTFSAYVEARDKKVYEGSLSQYINNASHGFLMRAVGVKWGEGKTVRENARMSAQRTVHRLPDSISKDGSKVLIYHVALATGRAGSPRLYFDDTYSQAGFVTVGYIGAHLDNTLTN</sequence>
<reference evidence="2" key="1">
    <citation type="submission" date="2023-10" db="EMBL/GenBank/DDBJ databases">
        <title>Development of a sustainable strategy for remediation of hydrocarbon-contaminated territories based on the waste exchange concept.</title>
        <authorList>
            <person name="Krivoruchko A."/>
        </authorList>
    </citation>
    <scope>NUCLEOTIDE SEQUENCE</scope>
    <source>
        <strain evidence="2">IEGM 1325</strain>
    </source>
</reference>
<evidence type="ECO:0000256" key="1">
    <source>
        <dbReference type="SAM" id="Coils"/>
    </source>
</evidence>
<organism evidence="2 3">
    <name type="scientific">Micrococcus yunnanensis</name>
    <dbReference type="NCBI Taxonomy" id="566027"/>
    <lineage>
        <taxon>Bacteria</taxon>
        <taxon>Bacillati</taxon>
        <taxon>Actinomycetota</taxon>
        <taxon>Actinomycetes</taxon>
        <taxon>Micrococcales</taxon>
        <taxon>Micrococcaceae</taxon>
        <taxon>Micrococcus</taxon>
    </lineage>
</organism>
<proteinExistence type="predicted"/>
<feature type="coiled-coil region" evidence="1">
    <location>
        <begin position="202"/>
        <end position="257"/>
    </location>
</feature>
<evidence type="ECO:0000313" key="2">
    <source>
        <dbReference type="EMBL" id="MDV7176732.1"/>
    </source>
</evidence>